<evidence type="ECO:0000313" key="3">
    <source>
        <dbReference type="Proteomes" id="UP000076154"/>
    </source>
</evidence>
<dbReference type="Pfam" id="PF12937">
    <property type="entry name" value="F-box-like"/>
    <property type="match status" value="1"/>
</dbReference>
<feature type="domain" description="F-box" evidence="1">
    <location>
        <begin position="91"/>
        <end position="145"/>
    </location>
</feature>
<evidence type="ECO:0000313" key="2">
    <source>
        <dbReference type="EMBL" id="RDB26690.1"/>
    </source>
</evidence>
<keyword evidence="3" id="KW-1185">Reference proteome</keyword>
<organism evidence="2 3">
    <name type="scientific">Hypsizygus marmoreus</name>
    <name type="common">White beech mushroom</name>
    <name type="synonym">Agaricus marmoreus</name>
    <dbReference type="NCBI Taxonomy" id="39966"/>
    <lineage>
        <taxon>Eukaryota</taxon>
        <taxon>Fungi</taxon>
        <taxon>Dikarya</taxon>
        <taxon>Basidiomycota</taxon>
        <taxon>Agaricomycotina</taxon>
        <taxon>Agaricomycetes</taxon>
        <taxon>Agaricomycetidae</taxon>
        <taxon>Agaricales</taxon>
        <taxon>Tricholomatineae</taxon>
        <taxon>Lyophyllaceae</taxon>
        <taxon>Hypsizygus</taxon>
    </lineage>
</organism>
<name>A0A369JZN0_HYPMA</name>
<evidence type="ECO:0000259" key="1">
    <source>
        <dbReference type="Pfam" id="PF12937"/>
    </source>
</evidence>
<dbReference type="Gene3D" id="1.20.1280.50">
    <property type="match status" value="1"/>
</dbReference>
<dbReference type="InParanoid" id="A0A369JZN0"/>
<proteinExistence type="predicted"/>
<comment type="caution">
    <text evidence="2">The sequence shown here is derived from an EMBL/GenBank/DDBJ whole genome shotgun (WGS) entry which is preliminary data.</text>
</comment>
<dbReference type="InterPro" id="IPR001810">
    <property type="entry name" value="F-box_dom"/>
</dbReference>
<dbReference type="OrthoDB" id="3365698at2759"/>
<gene>
    <name evidence="2" type="ORF">Hypma_005285</name>
</gene>
<protein>
    <recommendedName>
        <fullName evidence="1">F-box domain-containing protein</fullName>
    </recommendedName>
</protein>
<reference evidence="2" key="1">
    <citation type="submission" date="2018-04" db="EMBL/GenBank/DDBJ databases">
        <title>Whole genome sequencing of Hypsizygus marmoreus.</title>
        <authorList>
            <person name="Choi I.-G."/>
            <person name="Min B."/>
            <person name="Kim J.-G."/>
            <person name="Kim S."/>
            <person name="Oh Y.-L."/>
            <person name="Kong W.-S."/>
            <person name="Park H."/>
            <person name="Jeong J."/>
            <person name="Song E.-S."/>
        </authorList>
    </citation>
    <scope>NUCLEOTIDE SEQUENCE [LARGE SCALE GENOMIC DNA]</scope>
    <source>
        <strain evidence="2">51987-8</strain>
    </source>
</reference>
<dbReference type="EMBL" id="LUEZ02000023">
    <property type="protein sequence ID" value="RDB26690.1"/>
    <property type="molecule type" value="Genomic_DNA"/>
</dbReference>
<accession>A0A369JZN0</accession>
<dbReference type="Proteomes" id="UP000076154">
    <property type="component" value="Unassembled WGS sequence"/>
</dbReference>
<dbReference type="AlphaFoldDB" id="A0A369JZN0"/>
<dbReference type="SUPFAM" id="SSF52047">
    <property type="entry name" value="RNI-like"/>
    <property type="match status" value="1"/>
</dbReference>
<sequence length="508" mass="57408">MPSSSAEQSSGQAGSLVDLEAINAAMNHNDVVSDEVVALARMIALHEARQQSVLDEEIARTQSLLDSLKAKHLNRAIHINNIRSTFAPHRKLPNELLSVIFRYCTTDPIGIPWGIKQSPFNLTHVCSRWRHVALSVASLWTNIVISTNIHYLRSLHKVTEMANEVFSRRRTSLISLDLHVWGHGQRDLTDYFVDLLASNANSVGELCLRGEQVLLQRFLALPPGLMDSLHSLRVDGKGRYFSPFSVVEGSRNLRTFFCGRVIAPKPVFQLPLSQLTHLYLPFTAWSTNTVVAMLSQCNTLVDCQIGYRYLYDDDRAEYRPSMSFHVPALKKLVMMDYDPYDLGSIQLLVLPKLVDFEFRVPPGHLQTASMFVPLLTAVIANSSCLQTLFWDMYVLPEQMETMLEAMPSIIRLDMRRGAMLSSPILKKMSSGDLVPKLSSLSCVLETVDGLVPLLDMLEDRRSCLNHAAPIEEASLFDMLDFYHDQRTLPVDLLREFVKKGHNIKFPWT</sequence>